<keyword evidence="3" id="KW-0762">Sugar transport</keyword>
<protein>
    <submittedName>
        <fullName evidence="10">Ribose transport system ATP-binding protein</fullName>
    </submittedName>
</protein>
<keyword evidence="11" id="KW-1185">Reference proteome</keyword>
<dbReference type="Pfam" id="PF00005">
    <property type="entry name" value="ABC_tran"/>
    <property type="match status" value="2"/>
</dbReference>
<dbReference type="EMBL" id="QJJQ01000008">
    <property type="protein sequence ID" value="PXW86288.1"/>
    <property type="molecule type" value="Genomic_DNA"/>
</dbReference>
<evidence type="ECO:0000256" key="7">
    <source>
        <dbReference type="ARBA" id="ARBA00022967"/>
    </source>
</evidence>
<feature type="domain" description="ABC transporter" evidence="9">
    <location>
        <begin position="262"/>
        <end position="504"/>
    </location>
</feature>
<keyword evidence="8" id="KW-0472">Membrane</keyword>
<accession>A0A2V3VZQ6</accession>
<reference evidence="10 11" key="1">
    <citation type="submission" date="2018-05" db="EMBL/GenBank/DDBJ databases">
        <title>Genomic Encyclopedia of Type Strains, Phase IV (KMG-IV): sequencing the most valuable type-strain genomes for metagenomic binning, comparative biology and taxonomic classification.</title>
        <authorList>
            <person name="Goeker M."/>
        </authorList>
    </citation>
    <scope>NUCLEOTIDE SEQUENCE [LARGE SCALE GENOMIC DNA]</scope>
    <source>
        <strain evidence="10 11">DSM 28556</strain>
    </source>
</reference>
<dbReference type="CDD" id="cd03215">
    <property type="entry name" value="ABC_Carb_Monos_II"/>
    <property type="match status" value="1"/>
</dbReference>
<dbReference type="SMART" id="SM00382">
    <property type="entry name" value="AAA"/>
    <property type="match status" value="2"/>
</dbReference>
<feature type="domain" description="ABC transporter" evidence="9">
    <location>
        <begin position="15"/>
        <end position="251"/>
    </location>
</feature>
<keyword evidence="2" id="KW-1003">Cell membrane</keyword>
<dbReference type="PROSITE" id="PS50893">
    <property type="entry name" value="ABC_TRANSPORTER_2"/>
    <property type="match status" value="2"/>
</dbReference>
<evidence type="ECO:0000256" key="1">
    <source>
        <dbReference type="ARBA" id="ARBA00022448"/>
    </source>
</evidence>
<gene>
    <name evidence="10" type="ORF">DFR56_108103</name>
</gene>
<evidence type="ECO:0000313" key="11">
    <source>
        <dbReference type="Proteomes" id="UP000247978"/>
    </source>
</evidence>
<sequence length="505" mass="56011">MSDLNNNMDKRTPLVELKNVSKSFPGVKALENVSFTIYPGECLALAGENGAGKSTLSKIILGIYTPTEGKILIQGKDETDSYHIKDAQNYGLNAVHQELQLVPELTGYENIFLGNFEAKAGFIGKKKMKAKAREVLAFLEMTINLNCPVKNLRMAEQQIIQLAKALVLESKLIIMDELTAVLQEKDIQNIYRIVNILKERKISIIYISHRLDEIFEVCDTYTVLVDGKMTGNGYVKDINKDQLIEKIIGRELTQVFPHKNFVETDEVVLKVNNLTSPVFKDIHITLRKGEILGIAGLVGAGKTELLNAIFGNHPTHSGTIEVHGKNVSIKSPLDAIKHGIGLVPDERKALGLAMNFDIKTNMTLASLNEFSNIFMQKKKERAISLENADRLNLKYSNLDQYVVNLSGGNQQKVVIAKWLIADSEILMFDEPTRGIDIGAKSEIYKLITDLALAGKSIIIVSPELEELIGLCHKVHIMFEGKIDKSVQGDAITQENIINSLLGESS</sequence>
<keyword evidence="1" id="KW-0813">Transport</keyword>
<dbReference type="PROSITE" id="PS00211">
    <property type="entry name" value="ABC_TRANSPORTER_1"/>
    <property type="match status" value="1"/>
</dbReference>
<evidence type="ECO:0000256" key="4">
    <source>
        <dbReference type="ARBA" id="ARBA00022737"/>
    </source>
</evidence>
<dbReference type="InterPro" id="IPR003593">
    <property type="entry name" value="AAA+_ATPase"/>
</dbReference>
<keyword evidence="4" id="KW-0677">Repeat</keyword>
<evidence type="ECO:0000313" key="10">
    <source>
        <dbReference type="EMBL" id="PXW86288.1"/>
    </source>
</evidence>
<dbReference type="InterPro" id="IPR003439">
    <property type="entry name" value="ABC_transporter-like_ATP-bd"/>
</dbReference>
<proteinExistence type="predicted"/>
<dbReference type="Gene3D" id="3.40.50.300">
    <property type="entry name" value="P-loop containing nucleotide triphosphate hydrolases"/>
    <property type="match status" value="2"/>
</dbReference>
<dbReference type="AlphaFoldDB" id="A0A2V3VZQ6"/>
<evidence type="ECO:0000256" key="3">
    <source>
        <dbReference type="ARBA" id="ARBA00022597"/>
    </source>
</evidence>
<dbReference type="GO" id="GO:0016887">
    <property type="term" value="F:ATP hydrolysis activity"/>
    <property type="evidence" value="ECO:0007669"/>
    <property type="project" value="InterPro"/>
</dbReference>
<comment type="caution">
    <text evidence="10">The sequence shown here is derived from an EMBL/GenBank/DDBJ whole genome shotgun (WGS) entry which is preliminary data.</text>
</comment>
<dbReference type="GO" id="GO:0005524">
    <property type="term" value="F:ATP binding"/>
    <property type="evidence" value="ECO:0007669"/>
    <property type="project" value="UniProtKB-KW"/>
</dbReference>
<evidence type="ECO:0000256" key="8">
    <source>
        <dbReference type="ARBA" id="ARBA00023136"/>
    </source>
</evidence>
<dbReference type="PANTHER" id="PTHR43790">
    <property type="entry name" value="CARBOHYDRATE TRANSPORT ATP-BINDING PROTEIN MG119-RELATED"/>
    <property type="match status" value="1"/>
</dbReference>
<evidence type="ECO:0000256" key="2">
    <source>
        <dbReference type="ARBA" id="ARBA00022475"/>
    </source>
</evidence>
<keyword evidence="5" id="KW-0547">Nucleotide-binding</keyword>
<organism evidence="10 11">
    <name type="scientific">Pseudogracilibacillus auburnensis</name>
    <dbReference type="NCBI Taxonomy" id="1494959"/>
    <lineage>
        <taxon>Bacteria</taxon>
        <taxon>Bacillati</taxon>
        <taxon>Bacillota</taxon>
        <taxon>Bacilli</taxon>
        <taxon>Bacillales</taxon>
        <taxon>Bacillaceae</taxon>
        <taxon>Pseudogracilibacillus</taxon>
    </lineage>
</organism>
<dbReference type="SUPFAM" id="SSF52540">
    <property type="entry name" value="P-loop containing nucleoside triphosphate hydrolases"/>
    <property type="match status" value="2"/>
</dbReference>
<dbReference type="CDD" id="cd03216">
    <property type="entry name" value="ABC_Carb_Monos_I"/>
    <property type="match status" value="1"/>
</dbReference>
<dbReference type="InterPro" id="IPR050107">
    <property type="entry name" value="ABC_carbohydrate_import_ATPase"/>
</dbReference>
<evidence type="ECO:0000259" key="9">
    <source>
        <dbReference type="PROSITE" id="PS50893"/>
    </source>
</evidence>
<evidence type="ECO:0000256" key="5">
    <source>
        <dbReference type="ARBA" id="ARBA00022741"/>
    </source>
</evidence>
<name>A0A2V3VZQ6_9BACI</name>
<dbReference type="InterPro" id="IPR027417">
    <property type="entry name" value="P-loop_NTPase"/>
</dbReference>
<keyword evidence="7" id="KW-1278">Translocase</keyword>
<dbReference type="OrthoDB" id="9766104at2"/>
<dbReference type="PANTHER" id="PTHR43790:SF3">
    <property type="entry name" value="D-ALLOSE IMPORT ATP-BINDING PROTEIN ALSA-RELATED"/>
    <property type="match status" value="1"/>
</dbReference>
<dbReference type="Proteomes" id="UP000247978">
    <property type="component" value="Unassembled WGS sequence"/>
</dbReference>
<dbReference type="RefSeq" id="WP_110395702.1">
    <property type="nucleotide sequence ID" value="NZ_JBHUHB010000001.1"/>
</dbReference>
<keyword evidence="6 10" id="KW-0067">ATP-binding</keyword>
<dbReference type="InterPro" id="IPR017871">
    <property type="entry name" value="ABC_transporter-like_CS"/>
</dbReference>
<evidence type="ECO:0000256" key="6">
    <source>
        <dbReference type="ARBA" id="ARBA00022840"/>
    </source>
</evidence>